<feature type="compositionally biased region" description="Polar residues" evidence="2">
    <location>
        <begin position="182"/>
        <end position="196"/>
    </location>
</feature>
<evidence type="ECO:0000259" key="4">
    <source>
        <dbReference type="PROSITE" id="PS50217"/>
    </source>
</evidence>
<dbReference type="GO" id="GO:0003700">
    <property type="term" value="F:DNA-binding transcription factor activity"/>
    <property type="evidence" value="ECO:0007669"/>
    <property type="project" value="InterPro"/>
</dbReference>
<feature type="region of interest" description="Disordered" evidence="2">
    <location>
        <begin position="125"/>
        <end position="206"/>
    </location>
</feature>
<keyword evidence="3" id="KW-1133">Transmembrane helix</keyword>
<feature type="compositionally biased region" description="Basic and acidic residues" evidence="2">
    <location>
        <begin position="100"/>
        <end position="116"/>
    </location>
</feature>
<evidence type="ECO:0000313" key="5">
    <source>
        <dbReference type="EMBL" id="KAJ3436881.1"/>
    </source>
</evidence>
<feature type="region of interest" description="Disordered" evidence="2">
    <location>
        <begin position="610"/>
        <end position="647"/>
    </location>
</feature>
<evidence type="ECO:0000256" key="3">
    <source>
        <dbReference type="SAM" id="Phobius"/>
    </source>
</evidence>
<comment type="caution">
    <text evidence="5">The sequence shown here is derived from an EMBL/GenBank/DDBJ whole genome shotgun (WGS) entry which is preliminary data.</text>
</comment>
<sequence length="647" mass="75081">MDLSYLNLPDLNSVLENNLEMDLNLQLSNTANQGSFLKQEMGEGSNTFSGIIESQNFRNSSQYENNVSPNLYDNSEILPVSSPTSGSEMDLYENQQQNRLETKKTKQNDEPIGIKKEGCDNLASISHQQGEPLPNKTRRKGPIIIYKKKKKKKKPTTTRKKQQPKATNNLNKGKKTQKDENLQNNDNGGFQENPNGKQKEPENEEQLKQNSEYLKLMTRQQITLSEEAIEKRQELLKIKSVKQVRKMPEEEKRLRRMEKNRVSARRTRERKKAYWSNIEKRLELLTKENESLRQENERFRNALNDKDQQILQLHQLLGEYQQGNSHSNSNSNININTNMNFHTNSNYDPNTEKKKDPNKLFDFFSNLTSISISEEFENDESNLSLFDNINHDNHLESSFLKNNQDFSILNQNNSNGTNIQNGNFDSNRKRRLMSDPNLNPKKIFGGSLLIILLLFGIFLNFQIWPFSNPDSSKNSNSMINIVPLSVPAFSKMDNNRQKRIELVSADDEVNDRCDFNDDANDFNQEPVFSDEYSSCSDQKNNKKKNKNQKQKAIKNPIPKKLIDAPPYINHYCTQILVEYNTNCQEYVDPIAWKEYCDQQITRDAKVNYLDYSESESESESENDLDTESEEMNRSENDCGNKNDDFKI</sequence>
<feature type="compositionally biased region" description="Basic and acidic residues" evidence="2">
    <location>
        <begin position="630"/>
        <end position="647"/>
    </location>
</feature>
<feature type="region of interest" description="Disordered" evidence="2">
    <location>
        <begin position="97"/>
        <end position="116"/>
    </location>
</feature>
<feature type="compositionally biased region" description="Basic residues" evidence="2">
    <location>
        <begin position="136"/>
        <end position="163"/>
    </location>
</feature>
<feature type="region of interest" description="Disordered" evidence="2">
    <location>
        <begin position="321"/>
        <end position="354"/>
    </location>
</feature>
<keyword evidence="3" id="KW-0472">Membrane</keyword>
<dbReference type="SUPFAM" id="SSF57959">
    <property type="entry name" value="Leucine zipper domain"/>
    <property type="match status" value="1"/>
</dbReference>
<dbReference type="AlphaFoldDB" id="A0AAV7Z6T3"/>
<dbReference type="InterPro" id="IPR046347">
    <property type="entry name" value="bZIP_sf"/>
</dbReference>
<dbReference type="PROSITE" id="PS50217">
    <property type="entry name" value="BZIP"/>
    <property type="match status" value="1"/>
</dbReference>
<dbReference type="Proteomes" id="UP001146793">
    <property type="component" value="Unassembled WGS sequence"/>
</dbReference>
<dbReference type="PROSITE" id="PS00036">
    <property type="entry name" value="BZIP_BASIC"/>
    <property type="match status" value="1"/>
</dbReference>
<evidence type="ECO:0000313" key="6">
    <source>
        <dbReference type="Proteomes" id="UP001146793"/>
    </source>
</evidence>
<feature type="compositionally biased region" description="Low complexity" evidence="2">
    <location>
        <begin position="324"/>
        <end position="346"/>
    </location>
</feature>
<dbReference type="EMBL" id="JANTQA010000036">
    <property type="protein sequence ID" value="KAJ3436881.1"/>
    <property type="molecule type" value="Genomic_DNA"/>
</dbReference>
<keyword evidence="3" id="KW-0812">Transmembrane</keyword>
<dbReference type="SMART" id="SM00338">
    <property type="entry name" value="BRLZ"/>
    <property type="match status" value="1"/>
</dbReference>
<feature type="compositionally biased region" description="Basic and acidic residues" evidence="2">
    <location>
        <begin position="197"/>
        <end position="206"/>
    </location>
</feature>
<name>A0AAV7Z6T3_9EUKA</name>
<keyword evidence="1" id="KW-0175">Coiled coil</keyword>
<feature type="region of interest" description="Disordered" evidence="2">
    <location>
        <begin position="525"/>
        <end position="555"/>
    </location>
</feature>
<protein>
    <submittedName>
        <fullName evidence="5">Cyclic-amp response element binding protein</fullName>
    </submittedName>
</protein>
<dbReference type="InterPro" id="IPR004827">
    <property type="entry name" value="bZIP"/>
</dbReference>
<evidence type="ECO:0000256" key="2">
    <source>
        <dbReference type="SAM" id="MobiDB-lite"/>
    </source>
</evidence>
<organism evidence="5 6">
    <name type="scientific">Anaeramoeba flamelloides</name>
    <dbReference type="NCBI Taxonomy" id="1746091"/>
    <lineage>
        <taxon>Eukaryota</taxon>
        <taxon>Metamonada</taxon>
        <taxon>Anaeramoebidae</taxon>
        <taxon>Anaeramoeba</taxon>
    </lineage>
</organism>
<proteinExistence type="predicted"/>
<feature type="domain" description="BZIP" evidence="4">
    <location>
        <begin position="250"/>
        <end position="313"/>
    </location>
</feature>
<gene>
    <name evidence="5" type="ORF">M0812_18948</name>
</gene>
<feature type="compositionally biased region" description="Acidic residues" evidence="2">
    <location>
        <begin position="612"/>
        <end position="629"/>
    </location>
</feature>
<dbReference type="Gene3D" id="1.20.5.170">
    <property type="match status" value="1"/>
</dbReference>
<feature type="transmembrane region" description="Helical" evidence="3">
    <location>
        <begin position="443"/>
        <end position="464"/>
    </location>
</feature>
<feature type="coiled-coil region" evidence="1">
    <location>
        <begin position="247"/>
        <end position="309"/>
    </location>
</feature>
<evidence type="ECO:0000256" key="1">
    <source>
        <dbReference type="SAM" id="Coils"/>
    </source>
</evidence>
<feature type="compositionally biased region" description="Basic residues" evidence="2">
    <location>
        <begin position="541"/>
        <end position="552"/>
    </location>
</feature>
<accession>A0AAV7Z6T3</accession>
<reference evidence="5" key="1">
    <citation type="submission" date="2022-08" db="EMBL/GenBank/DDBJ databases">
        <title>Novel sulphate-reducing endosymbionts in the free-living metamonad Anaeramoeba.</title>
        <authorList>
            <person name="Jerlstrom-Hultqvist J."/>
            <person name="Cepicka I."/>
            <person name="Gallot-Lavallee L."/>
            <person name="Salas-Leiva D."/>
            <person name="Curtis B.A."/>
            <person name="Zahonova K."/>
            <person name="Pipaliya S."/>
            <person name="Dacks J."/>
            <person name="Roger A.J."/>
        </authorList>
    </citation>
    <scope>NUCLEOTIDE SEQUENCE</scope>
    <source>
        <strain evidence="5">Busselton2</strain>
    </source>
</reference>
<dbReference type="Pfam" id="PF00170">
    <property type="entry name" value="bZIP_1"/>
    <property type="match status" value="1"/>
</dbReference>